<protein>
    <submittedName>
        <fullName evidence="2">Lipopolysaccharide assembly protein LapA domain-containing protein</fullName>
    </submittedName>
</protein>
<feature type="transmembrane region" description="Helical" evidence="1">
    <location>
        <begin position="44"/>
        <end position="67"/>
    </location>
</feature>
<dbReference type="EMBL" id="JANFQO010000017">
    <property type="protein sequence ID" value="MCQ4166434.1"/>
    <property type="molecule type" value="Genomic_DNA"/>
</dbReference>
<evidence type="ECO:0000313" key="3">
    <source>
        <dbReference type="Proteomes" id="UP001165498"/>
    </source>
</evidence>
<keyword evidence="1" id="KW-0472">Membrane</keyword>
<reference evidence="2" key="1">
    <citation type="submission" date="2022-07" db="EMBL/GenBank/DDBJ databases">
        <title>Tahibacter sp., a new gammaproteobacterium isolated from the silt sample collected at pig farm.</title>
        <authorList>
            <person name="Chen H."/>
        </authorList>
    </citation>
    <scope>NUCLEOTIDE SEQUENCE</scope>
    <source>
        <strain evidence="2">P2K</strain>
    </source>
</reference>
<dbReference type="RefSeq" id="WP_255915623.1">
    <property type="nucleotide sequence ID" value="NZ_JANFQO010000017.1"/>
</dbReference>
<keyword evidence="3" id="KW-1185">Reference proteome</keyword>
<sequence>MRVVWTLLALLFVLAGAVFGALNGDSVAFDFYFFQPALHKGAALLAAFLAGWLVAGLTLWLGVILPLKRRLARQRRDQLQREQRREAPEAAAAE</sequence>
<dbReference type="Proteomes" id="UP001165498">
    <property type="component" value="Unassembled WGS sequence"/>
</dbReference>
<comment type="caution">
    <text evidence="2">The sequence shown here is derived from an EMBL/GenBank/DDBJ whole genome shotgun (WGS) entry which is preliminary data.</text>
</comment>
<evidence type="ECO:0000313" key="2">
    <source>
        <dbReference type="EMBL" id="MCQ4166434.1"/>
    </source>
</evidence>
<accession>A0ABT1QVY4</accession>
<gene>
    <name evidence="2" type="ORF">NM961_17070</name>
</gene>
<name>A0ABT1QVY4_9GAMM</name>
<organism evidence="2 3">
    <name type="scientific">Tahibacter harae</name>
    <dbReference type="NCBI Taxonomy" id="2963937"/>
    <lineage>
        <taxon>Bacteria</taxon>
        <taxon>Pseudomonadati</taxon>
        <taxon>Pseudomonadota</taxon>
        <taxon>Gammaproteobacteria</taxon>
        <taxon>Lysobacterales</taxon>
        <taxon>Rhodanobacteraceae</taxon>
        <taxon>Tahibacter</taxon>
    </lineage>
</organism>
<evidence type="ECO:0000256" key="1">
    <source>
        <dbReference type="SAM" id="Phobius"/>
    </source>
</evidence>
<proteinExistence type="predicted"/>
<keyword evidence="1" id="KW-0812">Transmembrane</keyword>
<keyword evidence="1" id="KW-1133">Transmembrane helix</keyword>